<comment type="caution">
    <text evidence="2">The sequence shown here is derived from an EMBL/GenBank/DDBJ whole genome shotgun (WGS) entry which is preliminary data.</text>
</comment>
<dbReference type="Gene3D" id="3.80.10.10">
    <property type="entry name" value="Ribonuclease Inhibitor"/>
    <property type="match status" value="1"/>
</dbReference>
<evidence type="ECO:0000259" key="1">
    <source>
        <dbReference type="Pfam" id="PF25019"/>
    </source>
</evidence>
<evidence type="ECO:0000313" key="3">
    <source>
        <dbReference type="Proteomes" id="UP000288805"/>
    </source>
</evidence>
<proteinExistence type="predicted"/>
<protein>
    <recommendedName>
        <fullName evidence="1">R13L1/DRL21-like LRR repeat region domain-containing protein</fullName>
    </recommendedName>
</protein>
<name>A0A438CBI1_VITVI</name>
<dbReference type="Pfam" id="PF25019">
    <property type="entry name" value="LRR_R13L1-DRL21"/>
    <property type="match status" value="1"/>
</dbReference>
<dbReference type="AlphaFoldDB" id="A0A438CBI1"/>
<reference evidence="2 3" key="1">
    <citation type="journal article" date="2018" name="PLoS Genet.">
        <title>Population sequencing reveals clonal diversity and ancestral inbreeding in the grapevine cultivar Chardonnay.</title>
        <authorList>
            <person name="Roach M.J."/>
            <person name="Johnson D.L."/>
            <person name="Bohlmann J."/>
            <person name="van Vuuren H.J."/>
            <person name="Jones S.J."/>
            <person name="Pretorius I.S."/>
            <person name="Schmidt S.A."/>
            <person name="Borneman A.R."/>
        </authorList>
    </citation>
    <scope>NUCLEOTIDE SEQUENCE [LARGE SCALE GENOMIC DNA]</scope>
    <source>
        <strain evidence="3">cv. Chardonnay</strain>
        <tissue evidence="2">Leaf</tissue>
    </source>
</reference>
<dbReference type="EMBL" id="QGNW01002352">
    <property type="protein sequence ID" value="RVW20600.1"/>
    <property type="molecule type" value="Genomic_DNA"/>
</dbReference>
<feature type="domain" description="R13L1/DRL21-like LRR repeat region" evidence="1">
    <location>
        <begin position="2"/>
        <end position="122"/>
    </location>
</feature>
<evidence type="ECO:0000313" key="2">
    <source>
        <dbReference type="EMBL" id="RVW20600.1"/>
    </source>
</evidence>
<dbReference type="Proteomes" id="UP000288805">
    <property type="component" value="Unassembled WGS sequence"/>
</dbReference>
<dbReference type="SUPFAM" id="SSF52047">
    <property type="entry name" value="RNI-like"/>
    <property type="match status" value="1"/>
</dbReference>
<sequence length="238" mass="26642">MAYLTGTLHISKLENAVKNAVDAMLKEKESLVKLVLEWSDRDVAGPQDAVTHGRVLEDLQPHSNLKELRICHFRGMQELQEVEELQDKCPQGNNVSLEKLKIRNCPKLAKLPSFPKLRKLKIKKWRFPGDSSSNPVSDVDCCPKLHALPQVFAPQKLEINRCELLRDLPNPECFRHLQHLAVDQECQGGKLVGAIPDNSSLCSLVISNISNVNSFPKCLICPVSSLAYSALQRSNVFV</sequence>
<dbReference type="InterPro" id="IPR032675">
    <property type="entry name" value="LRR_dom_sf"/>
</dbReference>
<dbReference type="PANTHER" id="PTHR47186">
    <property type="entry name" value="LEUCINE-RICH REPEAT-CONTAINING PROTEIN 57"/>
    <property type="match status" value="1"/>
</dbReference>
<organism evidence="2 3">
    <name type="scientific">Vitis vinifera</name>
    <name type="common">Grape</name>
    <dbReference type="NCBI Taxonomy" id="29760"/>
    <lineage>
        <taxon>Eukaryota</taxon>
        <taxon>Viridiplantae</taxon>
        <taxon>Streptophyta</taxon>
        <taxon>Embryophyta</taxon>
        <taxon>Tracheophyta</taxon>
        <taxon>Spermatophyta</taxon>
        <taxon>Magnoliopsida</taxon>
        <taxon>eudicotyledons</taxon>
        <taxon>Gunneridae</taxon>
        <taxon>Pentapetalae</taxon>
        <taxon>rosids</taxon>
        <taxon>Vitales</taxon>
        <taxon>Vitaceae</taxon>
        <taxon>Viteae</taxon>
        <taxon>Vitis</taxon>
    </lineage>
</organism>
<gene>
    <name evidence="2" type="ORF">CK203_112945</name>
</gene>
<accession>A0A438CBI1</accession>
<dbReference type="InterPro" id="IPR056789">
    <property type="entry name" value="LRR_R13L1-DRL21"/>
</dbReference>
<dbReference type="PANTHER" id="PTHR47186:SF3">
    <property type="entry name" value="OS09G0267800 PROTEIN"/>
    <property type="match status" value="1"/>
</dbReference>